<name>A0AAE9WBR6_9SCHI</name>
<feature type="transmembrane region" description="Helical" evidence="1">
    <location>
        <begin position="49"/>
        <end position="68"/>
    </location>
</feature>
<keyword evidence="3" id="KW-1185">Reference proteome</keyword>
<keyword evidence="1" id="KW-0812">Transmembrane</keyword>
<protein>
    <submittedName>
        <fullName evidence="2">Uncharacterized protein</fullName>
    </submittedName>
</protein>
<dbReference type="RefSeq" id="XP_056037690.1">
    <property type="nucleotide sequence ID" value="XM_056182453.1"/>
</dbReference>
<organism evidence="2 3">
    <name type="scientific">Schizosaccharomyces osmophilus</name>
    <dbReference type="NCBI Taxonomy" id="2545709"/>
    <lineage>
        <taxon>Eukaryota</taxon>
        <taxon>Fungi</taxon>
        <taxon>Dikarya</taxon>
        <taxon>Ascomycota</taxon>
        <taxon>Taphrinomycotina</taxon>
        <taxon>Schizosaccharomycetes</taxon>
        <taxon>Schizosaccharomycetales</taxon>
        <taxon>Schizosaccharomycetaceae</taxon>
        <taxon>Schizosaccharomyces</taxon>
    </lineage>
</organism>
<evidence type="ECO:0000313" key="2">
    <source>
        <dbReference type="EMBL" id="WBW73447.1"/>
    </source>
</evidence>
<sequence length="147" mass="16667">MNWKEGRSYSAVWKYSLSYIDDVIKMAANTRTTPYEFGRMILLKRSKKATTVSYIGIGLTFLFLGLLYSISTNGASTPSFVIWSIYCALIFYIHLVLVYFLHFNSVPAGEVPSVEEYQIIDTYASGVRTPPVCSPPQYAHYSKDPYS</sequence>
<reference evidence="2 3" key="1">
    <citation type="journal article" date="2023" name="G3 (Bethesda)">
        <title>A high-quality reference genome for the fission yeast Schizosaccharomyces osmophilus.</title>
        <authorList>
            <person name="Jia G.S."/>
            <person name="Zhang W.C."/>
            <person name="Liang Y."/>
            <person name="Liu X.H."/>
            <person name="Rhind N."/>
            <person name="Pidoux A."/>
            <person name="Brysch-Herzberg M."/>
            <person name="Du L.L."/>
        </authorList>
    </citation>
    <scope>NUCLEOTIDE SEQUENCE [LARGE SCALE GENOMIC DNA]</scope>
    <source>
        <strain evidence="2 3">CBS 15793</strain>
    </source>
</reference>
<dbReference type="AlphaFoldDB" id="A0AAE9WBR6"/>
<gene>
    <name evidence="2" type="ORF">SOMG_03664</name>
</gene>
<dbReference type="Proteomes" id="UP001212411">
    <property type="component" value="Chromosome 2"/>
</dbReference>
<proteinExistence type="predicted"/>
<keyword evidence="1" id="KW-1133">Transmembrane helix</keyword>
<evidence type="ECO:0000313" key="3">
    <source>
        <dbReference type="Proteomes" id="UP001212411"/>
    </source>
</evidence>
<accession>A0AAE9WBR6</accession>
<evidence type="ECO:0000256" key="1">
    <source>
        <dbReference type="SAM" id="Phobius"/>
    </source>
</evidence>
<dbReference type="GeneID" id="80877142"/>
<feature type="transmembrane region" description="Helical" evidence="1">
    <location>
        <begin position="80"/>
        <end position="101"/>
    </location>
</feature>
<dbReference type="KEGG" id="som:SOMG_03664"/>
<dbReference type="EMBL" id="CP115612">
    <property type="protein sequence ID" value="WBW73447.1"/>
    <property type="molecule type" value="Genomic_DNA"/>
</dbReference>
<keyword evidence="1" id="KW-0472">Membrane</keyword>